<dbReference type="PROSITE" id="PS00211">
    <property type="entry name" value="ABC_TRANSPORTER_1"/>
    <property type="match status" value="1"/>
</dbReference>
<dbReference type="SUPFAM" id="SSF53474">
    <property type="entry name" value="alpha/beta-Hydrolases"/>
    <property type="match status" value="1"/>
</dbReference>
<dbReference type="InterPro" id="IPR017871">
    <property type="entry name" value="ABC_transporter-like_CS"/>
</dbReference>
<evidence type="ECO:0000256" key="2">
    <source>
        <dbReference type="ARBA" id="ARBA00022448"/>
    </source>
</evidence>
<dbReference type="GO" id="GO:0005524">
    <property type="term" value="F:ATP binding"/>
    <property type="evidence" value="ECO:0007669"/>
    <property type="project" value="UniProtKB-KW"/>
</dbReference>
<organism evidence="9 10">
    <name type="scientific">Geodermatophilus ruber</name>
    <dbReference type="NCBI Taxonomy" id="504800"/>
    <lineage>
        <taxon>Bacteria</taxon>
        <taxon>Bacillati</taxon>
        <taxon>Actinomycetota</taxon>
        <taxon>Actinomycetes</taxon>
        <taxon>Geodermatophilales</taxon>
        <taxon>Geodermatophilaceae</taxon>
        <taxon>Geodermatophilus</taxon>
    </lineage>
</organism>
<dbReference type="Pfam" id="PF08530">
    <property type="entry name" value="PepX_C"/>
    <property type="match status" value="1"/>
</dbReference>
<comment type="similarity">
    <text evidence="1">Belongs to the ABC transporter superfamily.</text>
</comment>
<keyword evidence="7" id="KW-0812">Transmembrane</keyword>
<dbReference type="InterPro" id="IPR003439">
    <property type="entry name" value="ABC_transporter-like_ATP-bd"/>
</dbReference>
<sequence>MPPSVGRSVRPVRGPVRSRSRPGARATLAALLALLVSGALLAVAPVPPAAAAEDVAAEEQRVPSGSGADAVELDTTLYVPGSASADEPAPAIVLAHGFGGSKESVAEDARDLAGRGYVVLAYSARGFGASTGQIGLNDPRFEVADLSTLLDLLAARDDVLLDADGDPRVGVAGASYGGALSLLGAAYDDRVDAIAPQITWNSLTAALFPSQVGPVDGAQTVAATPQAEGSGVYKRLWSGLFFGVGSVPGGGLLGGGAGADGEEIALPPADPASVDAAAVEQALTCGRFRADICAAYQEAAATGTLTPEIAAVLDRSSPATVLDRIDAPTLLVQGTRDSLFGLGQADANARGIAANGAPVKVLWYAGGHDESGSERITERLREQVAGWFDWYLRAKGEDPGTGFEFPAPTGQAAGLGSVQGGSRTVAAADYPGLAGADAAQRSRVAVDGPAQPVVTPAGGTPAAITTVPGLGSAAAFGLGGTALEIPGQFAAFDSEPLDAAVEVVGAPTVDLAVASPSGTATLFAKLYDVGPDGGMTLPGGLVAPLSLTGLSSDPSAPTEVSVTLPGIVHRFEAGHTMRVVVSSTDQAFALPAEAAVYSVALAGGDGGALAVPEVEGQAQSGSSTAPWWGLLGVLAALGLLAWGTAVLWGRRRRRRVSAVEPDGEDVPLRFTGVTKAYKDGFVAVRHLSFEVRRGQVLGLLGPNGAGKTTSLRMLMGLIRPTEGRISIFGHAAGPGAPVLSRLGSFVEGTGLQPHLSGRDNLRLYWAATGRPAEDAHMEEAIEVAGLGAAIDRPVRRYSQGMRQRVAIAQAMLGLPDLLVLDEPTNGLDPPQIHAMREVLRSYAATGRTVIVSSHLLSEIEQTCSHVVVMAKGQKIAQGTVEEIVGTGGAVLVGLADDADTDRAAAVLTALPGVSVERTDEGLVAELDGTSRARALQALVEAGVAVDAFTPRRRLEDAFLALVGES</sequence>
<dbReference type="Pfam" id="PF00005">
    <property type="entry name" value="ABC_tran"/>
    <property type="match status" value="1"/>
</dbReference>
<dbReference type="Proteomes" id="UP000199152">
    <property type="component" value="Unassembled WGS sequence"/>
</dbReference>
<reference evidence="9 10" key="1">
    <citation type="submission" date="2016-10" db="EMBL/GenBank/DDBJ databases">
        <authorList>
            <person name="de Groot N.N."/>
        </authorList>
    </citation>
    <scope>NUCLEOTIDE SEQUENCE [LARGE SCALE GENOMIC DNA]</scope>
    <source>
        <strain evidence="9 10">DSM 45317</strain>
    </source>
</reference>
<evidence type="ECO:0000256" key="3">
    <source>
        <dbReference type="ARBA" id="ARBA00022741"/>
    </source>
</evidence>
<dbReference type="PANTHER" id="PTHR43335">
    <property type="entry name" value="ABC TRANSPORTER, ATP-BINDING PROTEIN"/>
    <property type="match status" value="1"/>
</dbReference>
<dbReference type="PANTHER" id="PTHR43335:SF4">
    <property type="entry name" value="ABC TRANSPORTER, ATP-BINDING PROTEIN"/>
    <property type="match status" value="1"/>
</dbReference>
<proteinExistence type="inferred from homology"/>
<accession>A0A1I4D1P4</accession>
<name>A0A1I4D1P4_9ACTN</name>
<dbReference type="Pfam" id="PF02129">
    <property type="entry name" value="Peptidase_S15"/>
    <property type="match status" value="1"/>
</dbReference>
<keyword evidence="10" id="KW-1185">Reference proteome</keyword>
<dbReference type="GO" id="GO:0008239">
    <property type="term" value="F:dipeptidyl-peptidase activity"/>
    <property type="evidence" value="ECO:0007669"/>
    <property type="project" value="InterPro"/>
</dbReference>
<evidence type="ECO:0000313" key="9">
    <source>
        <dbReference type="EMBL" id="SFK87604.1"/>
    </source>
</evidence>
<keyword evidence="4" id="KW-0378">Hydrolase</keyword>
<dbReference type="SMART" id="SM00939">
    <property type="entry name" value="PepX_C"/>
    <property type="match status" value="1"/>
</dbReference>
<feature type="domain" description="ABC transporter" evidence="8">
    <location>
        <begin position="668"/>
        <end position="896"/>
    </location>
</feature>
<dbReference type="Gene3D" id="3.40.50.1820">
    <property type="entry name" value="alpha/beta hydrolase"/>
    <property type="match status" value="2"/>
</dbReference>
<dbReference type="EMBL" id="FOSW01000004">
    <property type="protein sequence ID" value="SFK87604.1"/>
    <property type="molecule type" value="Genomic_DNA"/>
</dbReference>
<evidence type="ECO:0000256" key="5">
    <source>
        <dbReference type="ARBA" id="ARBA00022840"/>
    </source>
</evidence>
<dbReference type="Gene3D" id="2.60.120.260">
    <property type="entry name" value="Galactose-binding domain-like"/>
    <property type="match status" value="1"/>
</dbReference>
<keyword evidence="7" id="KW-1133">Transmembrane helix</keyword>
<keyword evidence="3" id="KW-0547">Nucleotide-binding</keyword>
<evidence type="ECO:0000256" key="4">
    <source>
        <dbReference type="ARBA" id="ARBA00022801"/>
    </source>
</evidence>
<dbReference type="PROSITE" id="PS50893">
    <property type="entry name" value="ABC_TRANSPORTER_2"/>
    <property type="match status" value="1"/>
</dbReference>
<dbReference type="AlphaFoldDB" id="A0A1I4D1P4"/>
<dbReference type="SMART" id="SM00382">
    <property type="entry name" value="AAA"/>
    <property type="match status" value="1"/>
</dbReference>
<evidence type="ECO:0000313" key="10">
    <source>
        <dbReference type="Proteomes" id="UP000199152"/>
    </source>
</evidence>
<dbReference type="InterPro" id="IPR029058">
    <property type="entry name" value="AB_hydrolase_fold"/>
</dbReference>
<evidence type="ECO:0000256" key="6">
    <source>
        <dbReference type="SAM" id="MobiDB-lite"/>
    </source>
</evidence>
<gene>
    <name evidence="9" type="ORF">SAMN04488085_104144</name>
</gene>
<keyword evidence="7" id="KW-0472">Membrane</keyword>
<evidence type="ECO:0000256" key="7">
    <source>
        <dbReference type="SAM" id="Phobius"/>
    </source>
</evidence>
<dbReference type="Gene3D" id="3.40.50.300">
    <property type="entry name" value="P-loop containing nucleotide triphosphate hydrolases"/>
    <property type="match status" value="1"/>
</dbReference>
<dbReference type="InParanoid" id="A0A1I4D1P4"/>
<feature type="region of interest" description="Disordered" evidence="6">
    <location>
        <begin position="1"/>
        <end position="20"/>
    </location>
</feature>
<feature type="compositionally biased region" description="Low complexity" evidence="6">
    <location>
        <begin position="1"/>
        <end position="15"/>
    </location>
</feature>
<feature type="transmembrane region" description="Helical" evidence="7">
    <location>
        <begin position="627"/>
        <end position="648"/>
    </location>
</feature>
<dbReference type="SUPFAM" id="SSF52540">
    <property type="entry name" value="P-loop containing nucleoside triphosphate hydrolases"/>
    <property type="match status" value="1"/>
</dbReference>
<protein>
    <submittedName>
        <fullName evidence="9">ABC-2 type transport system ATP-binding protein</fullName>
    </submittedName>
</protein>
<evidence type="ECO:0000256" key="1">
    <source>
        <dbReference type="ARBA" id="ARBA00005417"/>
    </source>
</evidence>
<dbReference type="InterPro" id="IPR003593">
    <property type="entry name" value="AAA+_ATPase"/>
</dbReference>
<dbReference type="InterPro" id="IPR027417">
    <property type="entry name" value="P-loop_NTPase"/>
</dbReference>
<dbReference type="InterPro" id="IPR008979">
    <property type="entry name" value="Galactose-bd-like_sf"/>
</dbReference>
<dbReference type="GO" id="GO:0016887">
    <property type="term" value="F:ATP hydrolysis activity"/>
    <property type="evidence" value="ECO:0007669"/>
    <property type="project" value="InterPro"/>
</dbReference>
<keyword evidence="5 9" id="KW-0067">ATP-binding</keyword>
<dbReference type="STRING" id="504800.SAMN04488085_104144"/>
<keyword evidence="2" id="KW-0813">Transport</keyword>
<dbReference type="InterPro" id="IPR013736">
    <property type="entry name" value="Xaa-Pro_dipept_C"/>
</dbReference>
<dbReference type="InterPro" id="IPR000383">
    <property type="entry name" value="Xaa-Pro-like_dom"/>
</dbReference>
<evidence type="ECO:0000259" key="8">
    <source>
        <dbReference type="PROSITE" id="PS50893"/>
    </source>
</evidence>
<dbReference type="SUPFAM" id="SSF49785">
    <property type="entry name" value="Galactose-binding domain-like"/>
    <property type="match status" value="1"/>
</dbReference>